<dbReference type="InterPro" id="IPR001841">
    <property type="entry name" value="Znf_RING"/>
</dbReference>
<dbReference type="PANTHER" id="PTHR45798:SF97">
    <property type="entry name" value="ALCOHOL-SENSITIVE RING FINGER PROTEIN 1"/>
    <property type="match status" value="1"/>
</dbReference>
<organism evidence="7 8">
    <name type="scientific">Diatrype stigma</name>
    <dbReference type="NCBI Taxonomy" id="117547"/>
    <lineage>
        <taxon>Eukaryota</taxon>
        <taxon>Fungi</taxon>
        <taxon>Dikarya</taxon>
        <taxon>Ascomycota</taxon>
        <taxon>Pezizomycotina</taxon>
        <taxon>Sordariomycetes</taxon>
        <taxon>Xylariomycetidae</taxon>
        <taxon>Xylariales</taxon>
        <taxon>Diatrypaceae</taxon>
        <taxon>Diatrype</taxon>
    </lineage>
</organism>
<dbReference type="Proteomes" id="UP001320420">
    <property type="component" value="Unassembled WGS sequence"/>
</dbReference>
<dbReference type="PROSITE" id="PS50089">
    <property type="entry name" value="ZF_RING_2"/>
    <property type="match status" value="1"/>
</dbReference>
<dbReference type="EMBL" id="JAKJXP020000068">
    <property type="protein sequence ID" value="KAK7750208.1"/>
    <property type="molecule type" value="Genomic_DNA"/>
</dbReference>
<dbReference type="AlphaFoldDB" id="A0AAN9UMJ1"/>
<dbReference type="CDD" id="cd16448">
    <property type="entry name" value="RING-H2"/>
    <property type="match status" value="1"/>
</dbReference>
<keyword evidence="3" id="KW-0862">Zinc</keyword>
<evidence type="ECO:0000256" key="5">
    <source>
        <dbReference type="SAM" id="MobiDB-lite"/>
    </source>
</evidence>
<reference evidence="7 8" key="1">
    <citation type="submission" date="2024-02" db="EMBL/GenBank/DDBJ databases">
        <title>De novo assembly and annotation of 12 fungi associated with fruit tree decline syndrome in Ontario, Canada.</title>
        <authorList>
            <person name="Sulman M."/>
            <person name="Ellouze W."/>
            <person name="Ilyukhin E."/>
        </authorList>
    </citation>
    <scope>NUCLEOTIDE SEQUENCE [LARGE SCALE GENOMIC DNA]</scope>
    <source>
        <strain evidence="7 8">M11/M66-122</strain>
    </source>
</reference>
<evidence type="ECO:0000256" key="2">
    <source>
        <dbReference type="ARBA" id="ARBA00022771"/>
    </source>
</evidence>
<protein>
    <recommendedName>
        <fullName evidence="6">RING-type domain-containing protein</fullName>
    </recommendedName>
</protein>
<keyword evidence="1" id="KW-0479">Metal-binding</keyword>
<dbReference type="SMART" id="SM00184">
    <property type="entry name" value="RING"/>
    <property type="match status" value="1"/>
</dbReference>
<dbReference type="Gene3D" id="3.30.40.10">
    <property type="entry name" value="Zinc/RING finger domain, C3HC4 (zinc finger)"/>
    <property type="match status" value="1"/>
</dbReference>
<feature type="compositionally biased region" description="Acidic residues" evidence="5">
    <location>
        <begin position="270"/>
        <end position="286"/>
    </location>
</feature>
<sequence>MAMFVNPPYEEITVPVEGKTVVVPLLQFSEPRTFKYSMAFARMLAPQAILAQQYHSIHPNGKDPVSCPICLIDGELCRMTPLPCGHRFHRDCIQKWFKAQAKPPRRSPSCPTCRRSMLYKCGHPVDIDAIRSDELWHPDELRYNCLVSPKRHRRAVSPPPPRPAEERRAPRKAGHSIRAAHMMGERPLGWIIAWALDGLEMPSPAGIPTEGRCPSAMISSAHWGEHLSLMLGYLRRLAGSRLAERKLEAFWASFQALADALGAMQRCEGEDNEDEDEDGDDEDGDSENEHRATSYYAPCPSTTRMWAARLAWKKAFDKAQRHLEYFLTLEEVLDAGKRLYSTIDVNSHTATYLPWLWRYRCRCLGLPDKKPPRDVPRLKACGRKVVKLLNRWAEHYEAAIPAVRF</sequence>
<keyword evidence="2 4" id="KW-0863">Zinc-finger</keyword>
<evidence type="ECO:0000256" key="4">
    <source>
        <dbReference type="PROSITE-ProRule" id="PRU00175"/>
    </source>
</evidence>
<evidence type="ECO:0000256" key="3">
    <source>
        <dbReference type="ARBA" id="ARBA00022833"/>
    </source>
</evidence>
<evidence type="ECO:0000313" key="8">
    <source>
        <dbReference type="Proteomes" id="UP001320420"/>
    </source>
</evidence>
<comment type="caution">
    <text evidence="7">The sequence shown here is derived from an EMBL/GenBank/DDBJ whole genome shotgun (WGS) entry which is preliminary data.</text>
</comment>
<dbReference type="GO" id="GO:0008270">
    <property type="term" value="F:zinc ion binding"/>
    <property type="evidence" value="ECO:0007669"/>
    <property type="project" value="UniProtKB-KW"/>
</dbReference>
<feature type="domain" description="RING-type" evidence="6">
    <location>
        <begin position="67"/>
        <end position="114"/>
    </location>
</feature>
<dbReference type="Pfam" id="PF13639">
    <property type="entry name" value="zf-RING_2"/>
    <property type="match status" value="1"/>
</dbReference>
<accession>A0AAN9UMJ1</accession>
<feature type="region of interest" description="Disordered" evidence="5">
    <location>
        <begin position="152"/>
        <end position="174"/>
    </location>
</feature>
<dbReference type="SUPFAM" id="SSF57850">
    <property type="entry name" value="RING/U-box"/>
    <property type="match status" value="1"/>
</dbReference>
<proteinExistence type="predicted"/>
<keyword evidence="8" id="KW-1185">Reference proteome</keyword>
<evidence type="ECO:0000313" key="7">
    <source>
        <dbReference type="EMBL" id="KAK7750208.1"/>
    </source>
</evidence>
<dbReference type="InterPro" id="IPR052788">
    <property type="entry name" value="RING-type_E3_ligase_ATL"/>
</dbReference>
<name>A0AAN9UMJ1_9PEZI</name>
<evidence type="ECO:0000256" key="1">
    <source>
        <dbReference type="ARBA" id="ARBA00022723"/>
    </source>
</evidence>
<evidence type="ECO:0000259" key="6">
    <source>
        <dbReference type="PROSITE" id="PS50089"/>
    </source>
</evidence>
<feature type="region of interest" description="Disordered" evidence="5">
    <location>
        <begin position="266"/>
        <end position="295"/>
    </location>
</feature>
<gene>
    <name evidence="7" type="ORF">SLS62_007838</name>
</gene>
<dbReference type="PANTHER" id="PTHR45798">
    <property type="entry name" value="RING-H2 FINGER PROTEIN ATL61-RELATED-RELATED"/>
    <property type="match status" value="1"/>
</dbReference>
<dbReference type="InterPro" id="IPR013083">
    <property type="entry name" value="Znf_RING/FYVE/PHD"/>
</dbReference>